<protein>
    <submittedName>
        <fullName evidence="1">Uncharacterized protein</fullName>
    </submittedName>
</protein>
<proteinExistence type="predicted"/>
<name>A0ABN9AS81_9NEOB</name>
<evidence type="ECO:0000313" key="1">
    <source>
        <dbReference type="EMBL" id="CAI9537100.1"/>
    </source>
</evidence>
<reference evidence="1" key="1">
    <citation type="submission" date="2023-05" db="EMBL/GenBank/DDBJ databases">
        <authorList>
            <person name="Stuckert A."/>
        </authorList>
    </citation>
    <scope>NUCLEOTIDE SEQUENCE</scope>
</reference>
<keyword evidence="2" id="KW-1185">Reference proteome</keyword>
<organism evidence="1 2">
    <name type="scientific">Staurois parvus</name>
    <dbReference type="NCBI Taxonomy" id="386267"/>
    <lineage>
        <taxon>Eukaryota</taxon>
        <taxon>Metazoa</taxon>
        <taxon>Chordata</taxon>
        <taxon>Craniata</taxon>
        <taxon>Vertebrata</taxon>
        <taxon>Euteleostomi</taxon>
        <taxon>Amphibia</taxon>
        <taxon>Batrachia</taxon>
        <taxon>Anura</taxon>
        <taxon>Neobatrachia</taxon>
        <taxon>Ranoidea</taxon>
        <taxon>Ranidae</taxon>
        <taxon>Staurois</taxon>
    </lineage>
</organism>
<gene>
    <name evidence="1" type="ORF">SPARVUS_LOCUS1153326</name>
</gene>
<feature type="non-terminal residue" evidence="1">
    <location>
        <position position="45"/>
    </location>
</feature>
<evidence type="ECO:0000313" key="2">
    <source>
        <dbReference type="Proteomes" id="UP001162483"/>
    </source>
</evidence>
<accession>A0ABN9AS81</accession>
<dbReference type="Proteomes" id="UP001162483">
    <property type="component" value="Unassembled WGS sequence"/>
</dbReference>
<dbReference type="EMBL" id="CATNWA010000482">
    <property type="protein sequence ID" value="CAI9537100.1"/>
    <property type="molecule type" value="Genomic_DNA"/>
</dbReference>
<comment type="caution">
    <text evidence="1">The sequence shown here is derived from an EMBL/GenBank/DDBJ whole genome shotgun (WGS) entry which is preliminary data.</text>
</comment>
<sequence>MVARAGVRSQEESYVISRHLLGEEPQRAESLRWIAAHGAAQGLRK</sequence>